<dbReference type="RefSeq" id="WP_187317670.1">
    <property type="nucleotide sequence ID" value="NZ_JACSCY010000001.1"/>
</dbReference>
<accession>A0ABR7ME62</accession>
<proteinExistence type="predicted"/>
<evidence type="ECO:0000313" key="2">
    <source>
        <dbReference type="Proteomes" id="UP000622017"/>
    </source>
</evidence>
<sequence>MHLQLLATTPALSVFYDAENDWLYLDWQGDLTLESVQEGCVAVAQCFLQKNYVRVLNDNSSVTSLSPEVASWLAAECLPRLKLSTIEYIAWTYSPNIDTQSWTNTAVYQIEGPVVVMFDDVESAYAWLREVKFRFRGSLSTQHSPTMEIQNKLLTESEMEFHWPRQQSALSGVAV</sequence>
<gene>
    <name evidence="1" type="ORF">H8B15_00310</name>
</gene>
<dbReference type="Proteomes" id="UP000622017">
    <property type="component" value="Unassembled WGS sequence"/>
</dbReference>
<comment type="caution">
    <text evidence="1">The sequence shown here is derived from an EMBL/GenBank/DDBJ whole genome shotgun (WGS) entry which is preliminary data.</text>
</comment>
<dbReference type="EMBL" id="JACSCY010000001">
    <property type="protein sequence ID" value="MBC6609345.1"/>
    <property type="molecule type" value="Genomic_DNA"/>
</dbReference>
<name>A0ABR7ME62_9BACT</name>
<reference evidence="1 2" key="1">
    <citation type="submission" date="2020-08" db="EMBL/GenBank/DDBJ databases">
        <title>Hymenobacter sp.</title>
        <authorList>
            <person name="Kim M.K."/>
        </authorList>
    </citation>
    <scope>NUCLEOTIDE SEQUENCE [LARGE SCALE GENOMIC DNA]</scope>
    <source>
        <strain evidence="1 2">BT507</strain>
    </source>
</reference>
<organism evidence="1 2">
    <name type="scientific">Hymenobacter citatus</name>
    <dbReference type="NCBI Taxonomy" id="2763506"/>
    <lineage>
        <taxon>Bacteria</taxon>
        <taxon>Pseudomonadati</taxon>
        <taxon>Bacteroidota</taxon>
        <taxon>Cytophagia</taxon>
        <taxon>Cytophagales</taxon>
        <taxon>Hymenobacteraceae</taxon>
        <taxon>Hymenobacter</taxon>
    </lineage>
</organism>
<protein>
    <submittedName>
        <fullName evidence="1">Uncharacterized protein</fullName>
    </submittedName>
</protein>
<evidence type="ECO:0000313" key="1">
    <source>
        <dbReference type="EMBL" id="MBC6609345.1"/>
    </source>
</evidence>
<keyword evidence="2" id="KW-1185">Reference proteome</keyword>